<name>A0A4S3PJF6_9BACI</name>
<dbReference type="Gene3D" id="3.40.50.2000">
    <property type="entry name" value="Glycogen Phosphorylase B"/>
    <property type="match status" value="2"/>
</dbReference>
<dbReference type="GO" id="GO:0009103">
    <property type="term" value="P:lipopolysaccharide biosynthetic process"/>
    <property type="evidence" value="ECO:0007669"/>
    <property type="project" value="TreeGrafter"/>
</dbReference>
<evidence type="ECO:0000313" key="4">
    <source>
        <dbReference type="Proteomes" id="UP000306477"/>
    </source>
</evidence>
<dbReference type="PANTHER" id="PTHR46401">
    <property type="entry name" value="GLYCOSYLTRANSFERASE WBBK-RELATED"/>
    <property type="match status" value="1"/>
</dbReference>
<dbReference type="OrthoDB" id="9768685at2"/>
<gene>
    <name evidence="3" type="ORF">E1I69_23865</name>
</gene>
<reference evidence="3 4" key="1">
    <citation type="journal article" date="2019" name="Indoor Air">
        <title>Impacts of indoor surface finishes on bacterial viability.</title>
        <authorList>
            <person name="Hu J."/>
            <person name="Maamar S.B."/>
            <person name="Glawe A.J."/>
            <person name="Gottel N."/>
            <person name="Gilbert J.A."/>
            <person name="Hartmann E.M."/>
        </authorList>
    </citation>
    <scope>NUCLEOTIDE SEQUENCE [LARGE SCALE GENOMIC DNA]</scope>
    <source>
        <strain evidence="3 4">AF060A6</strain>
    </source>
</reference>
<comment type="caution">
    <text evidence="3">The sequence shown here is derived from an EMBL/GenBank/DDBJ whole genome shotgun (WGS) entry which is preliminary data.</text>
</comment>
<evidence type="ECO:0000313" key="3">
    <source>
        <dbReference type="EMBL" id="THE09065.1"/>
    </source>
</evidence>
<dbReference type="AlphaFoldDB" id="A0A4S3PJF6"/>
<evidence type="ECO:0000256" key="1">
    <source>
        <dbReference type="ARBA" id="ARBA00022679"/>
    </source>
</evidence>
<dbReference type="EMBL" id="SLUB01000112">
    <property type="protein sequence ID" value="THE09065.1"/>
    <property type="molecule type" value="Genomic_DNA"/>
</dbReference>
<dbReference type="Pfam" id="PF00534">
    <property type="entry name" value="Glycos_transf_1"/>
    <property type="match status" value="1"/>
</dbReference>
<accession>A0A4S3PJF6</accession>
<evidence type="ECO:0000259" key="2">
    <source>
        <dbReference type="Pfam" id="PF00534"/>
    </source>
</evidence>
<proteinExistence type="predicted"/>
<protein>
    <submittedName>
        <fullName evidence="3">Glycosyltransferase</fullName>
    </submittedName>
</protein>
<sequence>IHGYYIHVGLLFKYLKSKNKPIVWTLHDCWPFTGHCVYFDFVNCPRWKTGCYECPQKSTYPSSLMLDKSNKNFFDKKEIFTGVKNMTIITPSKWLADLVKESFLGNYKVKVINNGIDLDLFKPTESIFRKKYKLENKFVILGVASPWSKRKGFESFIQLAKYLSEDERIVMVGLTEKQIKHLPSNIIGINRTDSVQELAEIYSMADVFVNPTLEDNFPTTNLESLACGTPVITFNTGGSVEAIREEKTGYIVKKGDIKAVLKKVEKIKSDGKEFYFQNCVDRANGLYDKNVKYHEYIEYYNSLLKV</sequence>
<organism evidence="3 4">
    <name type="scientific">Bacillus timonensis</name>
    <dbReference type="NCBI Taxonomy" id="1033734"/>
    <lineage>
        <taxon>Bacteria</taxon>
        <taxon>Bacillati</taxon>
        <taxon>Bacillota</taxon>
        <taxon>Bacilli</taxon>
        <taxon>Bacillales</taxon>
        <taxon>Bacillaceae</taxon>
        <taxon>Bacillus</taxon>
    </lineage>
</organism>
<dbReference type="PANTHER" id="PTHR46401:SF2">
    <property type="entry name" value="GLYCOSYLTRANSFERASE WBBK-RELATED"/>
    <property type="match status" value="1"/>
</dbReference>
<feature type="non-terminal residue" evidence="3">
    <location>
        <position position="1"/>
    </location>
</feature>
<dbReference type="GO" id="GO:0016757">
    <property type="term" value="F:glycosyltransferase activity"/>
    <property type="evidence" value="ECO:0007669"/>
    <property type="project" value="InterPro"/>
</dbReference>
<dbReference type="Proteomes" id="UP000306477">
    <property type="component" value="Unassembled WGS sequence"/>
</dbReference>
<dbReference type="InterPro" id="IPR001296">
    <property type="entry name" value="Glyco_trans_1"/>
</dbReference>
<dbReference type="RefSeq" id="WP_136381999.1">
    <property type="nucleotide sequence ID" value="NZ_SLUB01000112.1"/>
</dbReference>
<feature type="domain" description="Glycosyl transferase family 1" evidence="2">
    <location>
        <begin position="128"/>
        <end position="272"/>
    </location>
</feature>
<keyword evidence="4" id="KW-1185">Reference proteome</keyword>
<dbReference type="SUPFAM" id="SSF53756">
    <property type="entry name" value="UDP-Glycosyltransferase/glycogen phosphorylase"/>
    <property type="match status" value="1"/>
</dbReference>
<keyword evidence="1 3" id="KW-0808">Transferase</keyword>